<accession>E4Y4H5</accession>
<sequence length="47" mass="5557">MALNHVLDIEAVILSDQINLLKTEKVRLEKEKIELEERTELLWARIV</sequence>
<gene>
    <name evidence="2" type="ORF">GSOID_T00018445001</name>
</gene>
<organism evidence="2">
    <name type="scientific">Oikopleura dioica</name>
    <name type="common">Tunicate</name>
    <dbReference type="NCBI Taxonomy" id="34765"/>
    <lineage>
        <taxon>Eukaryota</taxon>
        <taxon>Metazoa</taxon>
        <taxon>Chordata</taxon>
        <taxon>Tunicata</taxon>
        <taxon>Appendicularia</taxon>
        <taxon>Copelata</taxon>
        <taxon>Oikopleuridae</taxon>
        <taxon>Oikopleura</taxon>
    </lineage>
</organism>
<dbReference type="EMBL" id="FN654278">
    <property type="protein sequence ID" value="CBY30573.1"/>
    <property type="molecule type" value="Genomic_DNA"/>
</dbReference>
<evidence type="ECO:0000313" key="2">
    <source>
        <dbReference type="EMBL" id="CBY30573.1"/>
    </source>
</evidence>
<dbReference type="AlphaFoldDB" id="E4Y4H5"/>
<keyword evidence="1" id="KW-0175">Coiled coil</keyword>
<dbReference type="Proteomes" id="UP000011014">
    <property type="component" value="Unassembled WGS sequence"/>
</dbReference>
<feature type="coiled-coil region" evidence="1">
    <location>
        <begin position="11"/>
        <end position="38"/>
    </location>
</feature>
<name>E4Y4H5_OIKDI</name>
<proteinExistence type="predicted"/>
<protein>
    <submittedName>
        <fullName evidence="2">Uncharacterized protein</fullName>
    </submittedName>
</protein>
<reference evidence="2" key="1">
    <citation type="journal article" date="2010" name="Science">
        <title>Plasticity of animal genome architecture unmasked by rapid evolution of a pelagic tunicate.</title>
        <authorList>
            <person name="Denoeud F."/>
            <person name="Henriet S."/>
            <person name="Mungpakdee S."/>
            <person name="Aury J.M."/>
            <person name="Da Silva C."/>
            <person name="Brinkmann H."/>
            <person name="Mikhaleva J."/>
            <person name="Olsen L.C."/>
            <person name="Jubin C."/>
            <person name="Canestro C."/>
            <person name="Bouquet J.M."/>
            <person name="Danks G."/>
            <person name="Poulain J."/>
            <person name="Campsteijn C."/>
            <person name="Adamski M."/>
            <person name="Cross I."/>
            <person name="Yadetie F."/>
            <person name="Muffato M."/>
            <person name="Louis A."/>
            <person name="Butcher S."/>
            <person name="Tsagkogeorga G."/>
            <person name="Konrad A."/>
            <person name="Singh S."/>
            <person name="Jensen M.F."/>
            <person name="Cong E.H."/>
            <person name="Eikeseth-Otteraa H."/>
            <person name="Noel B."/>
            <person name="Anthouard V."/>
            <person name="Porcel B.M."/>
            <person name="Kachouri-Lafond R."/>
            <person name="Nishino A."/>
            <person name="Ugolini M."/>
            <person name="Chourrout P."/>
            <person name="Nishida H."/>
            <person name="Aasland R."/>
            <person name="Huzurbazar S."/>
            <person name="Westhof E."/>
            <person name="Delsuc F."/>
            <person name="Lehrach H."/>
            <person name="Reinhardt R."/>
            <person name="Weissenbach J."/>
            <person name="Roy S.W."/>
            <person name="Artiguenave F."/>
            <person name="Postlethwait J.H."/>
            <person name="Manak J.R."/>
            <person name="Thompson E.M."/>
            <person name="Jaillon O."/>
            <person name="Du Pasquier L."/>
            <person name="Boudinot P."/>
            <person name="Liberles D.A."/>
            <person name="Volff J.N."/>
            <person name="Philippe H."/>
            <person name="Lenhard B."/>
            <person name="Roest Crollius H."/>
            <person name="Wincker P."/>
            <person name="Chourrout D."/>
        </authorList>
    </citation>
    <scope>NUCLEOTIDE SEQUENCE [LARGE SCALE GENOMIC DNA]</scope>
</reference>
<evidence type="ECO:0000256" key="1">
    <source>
        <dbReference type="SAM" id="Coils"/>
    </source>
</evidence>